<dbReference type="PANTHER" id="PTHR42704">
    <property type="entry name" value="RIBULOSE BISPHOSPHATE CARBOXYLASE"/>
    <property type="match status" value="1"/>
</dbReference>
<dbReference type="SUPFAM" id="SSF51649">
    <property type="entry name" value="RuBisCo, C-terminal domain"/>
    <property type="match status" value="2"/>
</dbReference>
<dbReference type="SUPFAM" id="SSF54001">
    <property type="entry name" value="Cysteine proteinases"/>
    <property type="match status" value="1"/>
</dbReference>
<dbReference type="Pfam" id="PF02788">
    <property type="entry name" value="RuBisCO_large_N"/>
    <property type="match status" value="1"/>
</dbReference>
<feature type="domain" description="Ribulose bisphosphate carboxylase large subunit C-terminal" evidence="2">
    <location>
        <begin position="268"/>
        <end position="348"/>
    </location>
</feature>
<evidence type="ECO:0000256" key="1">
    <source>
        <dbReference type="SAM" id="MobiDB-lite"/>
    </source>
</evidence>
<feature type="domain" description="Ribulose bisphosphate carboxylase large subunit ferrodoxin-like N-terminal" evidence="3">
    <location>
        <begin position="125"/>
        <end position="245"/>
    </location>
</feature>
<dbReference type="EMBL" id="CAUYUJ010007310">
    <property type="protein sequence ID" value="CAK0820262.1"/>
    <property type="molecule type" value="Genomic_DNA"/>
</dbReference>
<protein>
    <submittedName>
        <fullName evidence="4">Uncharacterized protein</fullName>
    </submittedName>
</protein>
<evidence type="ECO:0000313" key="4">
    <source>
        <dbReference type="EMBL" id="CAK0820262.1"/>
    </source>
</evidence>
<feature type="compositionally biased region" description="Low complexity" evidence="1">
    <location>
        <begin position="816"/>
        <end position="828"/>
    </location>
</feature>
<dbReference type="Gene3D" id="3.90.70.80">
    <property type="match status" value="1"/>
</dbReference>
<evidence type="ECO:0000313" key="5">
    <source>
        <dbReference type="Proteomes" id="UP001189429"/>
    </source>
</evidence>
<gene>
    <name evidence="4" type="ORF">PCOR1329_LOCUS22021</name>
</gene>
<dbReference type="Pfam" id="PF00016">
    <property type="entry name" value="RuBisCO_large"/>
    <property type="match status" value="2"/>
</dbReference>
<dbReference type="InterPro" id="IPR036691">
    <property type="entry name" value="Endo/exonu/phosph_ase_sf"/>
</dbReference>
<reference evidence="4" key="1">
    <citation type="submission" date="2023-10" db="EMBL/GenBank/DDBJ databases">
        <authorList>
            <person name="Chen Y."/>
            <person name="Shah S."/>
            <person name="Dougan E. K."/>
            <person name="Thang M."/>
            <person name="Chan C."/>
        </authorList>
    </citation>
    <scope>NUCLEOTIDE SEQUENCE [LARGE SCALE GENOMIC DNA]</scope>
</reference>
<dbReference type="InterPro" id="IPR017443">
    <property type="entry name" value="RuBisCO_lsu_fd_N"/>
</dbReference>
<feature type="region of interest" description="Disordered" evidence="1">
    <location>
        <begin position="728"/>
        <end position="833"/>
    </location>
</feature>
<evidence type="ECO:0000259" key="3">
    <source>
        <dbReference type="Pfam" id="PF02788"/>
    </source>
</evidence>
<dbReference type="PANTHER" id="PTHR42704:SF17">
    <property type="entry name" value="RIBULOSE BISPHOSPHATE CARBOXYLASE LARGE CHAIN"/>
    <property type="match status" value="1"/>
</dbReference>
<proteinExistence type="predicted"/>
<dbReference type="InterPro" id="IPR036376">
    <property type="entry name" value="RuBisCO_lsu_C_sf"/>
</dbReference>
<comment type="caution">
    <text evidence="4">The sequence shown here is derived from an EMBL/GenBank/DDBJ whole genome shotgun (WGS) entry which is preliminary data.</text>
</comment>
<dbReference type="CDD" id="cd22744">
    <property type="entry name" value="OTU"/>
    <property type="match status" value="1"/>
</dbReference>
<dbReference type="PROSITE" id="PS51257">
    <property type="entry name" value="PROKAR_LIPOPROTEIN"/>
    <property type="match status" value="1"/>
</dbReference>
<dbReference type="Gene3D" id="3.20.20.110">
    <property type="entry name" value="Ribulose bisphosphate carboxylase, large subunit, C-terminal domain"/>
    <property type="match status" value="2"/>
</dbReference>
<keyword evidence="5" id="KW-1185">Reference proteome</keyword>
<dbReference type="Proteomes" id="UP001189429">
    <property type="component" value="Unassembled WGS sequence"/>
</dbReference>
<dbReference type="SUPFAM" id="SSF54966">
    <property type="entry name" value="RuBisCO, large subunit, small (N-terminal) domain"/>
    <property type="match status" value="1"/>
</dbReference>
<organism evidence="4 5">
    <name type="scientific">Prorocentrum cordatum</name>
    <dbReference type="NCBI Taxonomy" id="2364126"/>
    <lineage>
        <taxon>Eukaryota</taxon>
        <taxon>Sar</taxon>
        <taxon>Alveolata</taxon>
        <taxon>Dinophyceae</taxon>
        <taxon>Prorocentrales</taxon>
        <taxon>Prorocentraceae</taxon>
        <taxon>Prorocentrum</taxon>
    </lineage>
</organism>
<dbReference type="Gene3D" id="3.30.70.150">
    <property type="entry name" value="RuBisCO large subunit, N-terminal domain"/>
    <property type="match status" value="1"/>
</dbReference>
<feature type="region of interest" description="Disordered" evidence="1">
    <location>
        <begin position="1023"/>
        <end position="1046"/>
    </location>
</feature>
<feature type="domain" description="Ribulose bisphosphate carboxylase large subunit C-terminal" evidence="2">
    <location>
        <begin position="2510"/>
        <end position="2633"/>
    </location>
</feature>
<dbReference type="SUPFAM" id="SSF56219">
    <property type="entry name" value="DNase I-like"/>
    <property type="match status" value="1"/>
</dbReference>
<evidence type="ECO:0000259" key="2">
    <source>
        <dbReference type="Pfam" id="PF00016"/>
    </source>
</evidence>
<dbReference type="InterPro" id="IPR033966">
    <property type="entry name" value="RuBisCO"/>
</dbReference>
<dbReference type="InterPro" id="IPR038765">
    <property type="entry name" value="Papain-like_cys_pep_sf"/>
</dbReference>
<dbReference type="InterPro" id="IPR000685">
    <property type="entry name" value="RuBisCO_lsu_C"/>
</dbReference>
<feature type="compositionally biased region" description="Acidic residues" evidence="1">
    <location>
        <begin position="1032"/>
        <end position="1046"/>
    </location>
</feature>
<feature type="compositionally biased region" description="Low complexity" evidence="1">
    <location>
        <begin position="783"/>
        <end position="807"/>
    </location>
</feature>
<dbReference type="InterPro" id="IPR036422">
    <property type="entry name" value="RuBisCO_lsu_N_sf"/>
</dbReference>
<accession>A0ABN9RM65</accession>
<name>A0ABN9RM65_9DINO</name>
<sequence>MAQRASLGAAAGLAAVACLKHGQSFVSSQGAPRAAVEETLQASAPEAPALRGAAHAQQSSPSGGAAALAAPAAAAALAAAVGSKRRGRASKLAAGQTSSVVSVRARASVARRALDQSSRYADLSLTEEDLIKNGQHVLVAYIMKPKAGYDYLATAAHFAAESSTGTNVNVCTTDDFTKTVDALVYYIDPENEEMKIAYPTALFDRNITDGRAMMCSVLTLSIGNNQGMGDVDYGKIYDIYFPPQYLRLFDGPSCCVIDMWRILGRGTVGGRDFHQETTNRKGNQTFCQMNECIPEVVKAMRAAQEETGQGKLFSANITADDPNEMIARAKYILNQMGPMAVLEALREGNDPAGDVCVMSATQLQEAQALATQHEIAKPFLMVCSDTPADEAPPGSNVSYVEALVQGRPTLKRCTTVTLGSGDGGKSAPPLRAVEGAAAPAQQDSVTLRCTVKREYTTPAEWTSARQNPGEFATRGMPLASVVAAEGFAEKVDSKSSRVLEAHMYIKVLRADADKLITTFSGSSGRFYRVIARDRGKTPDDYPVRWIARHKDEENELYHARVMKIATDEAESKGLVLRPGSNSDLGVRGLRPTETPLSTWRIHGVNEWAPEMLTGWLTNSGWRQVEIRDKPSGRFGWLVRADPHHSRPGHDTTTKADAWKITFPGDTGRAAVRVERYVMAPRGSQEEVKTVKTRRARWARSQGADAGKPVYEVAYEQACRARAAARAEEDADLEGMEASDRAKAAEERATRRNQEDARAAQTLTEERDRAKAAADAKAEEAKAKAATTQQPQQPPQQQQTAEAAPTSEARAEGASKPTAPAQQPTRAATKGWAKDDFEEIDAGTNGGDCQYRHTAIAYFLAHGKAKADLVKPAKAASLAKTMRAEVVVELENNREYYEPFIKHIPEHVSDESKPTTWEDYIHLIKTKPTRWGDAAVTLAAATHLHSQIFIYTGGLLEGDKWRWLQRWDCWPRESAGKAVRGALDNPPLHLGFRGGHCFVLVPRDQSFSTDSFFRDLRQRRAVDVQSHRSSVDSEAEDEDEEDEDEAVPEQAAEFEGIHVAALRVNGAPLSRLSHEVPIEETVWTCQLCRVRQRDCGTIRQQREQRKAHRRQAHPAVTAKQWTSMELSARNYARHATVKGQEAVKKGLGALTAEAREAARAKRRASGDLAYFVKVQGHDLVPIHLEGGHPSRPKRTRFATCKLCNLLVHDSNFRQSSRGRLGPLFGHLRPCPGPVWSTECAPWLSQTFLRIWHTLTETDKQALRGTWSSQPPARLQQLSTELATLAVGTFKYKRPGARSPFDLTRCPEGYKGETEVLDRMAALVRRFLGPQETRLDQTELAGSAALFRKAGWGLVWGSDGQPWQLPSRGRQAAKFGGLALATRSGWHARRLDSHRDPGGEFAVFEVTRQKDRMIVYNIHRRDAATDAQAKAFDDALETSVASHPRSSNLLLGGDWNEPAAEGTIAVQAAWQAHAAVLLADPGGPTRWQAKEDSGAIDYFLLRLQRGWGVSARVCDDVIADHKMVVVSFPCQHLKADEGTQRWRNAGTFTAPTDDADAYKHWQETLAGAAWEPYEHAADCDIDAWWTSWSDRAEDLLRRASRRPEAGPRKTELKRVPIRQEEILDGMTCRERGLRTLVGLGHAVLALPSKRDGRAAQQRQHLAQELHAAAQHLQIPHKGQTPKDVLRSAEECLEKELAKNKQERIRAWRRNMTSMGRKAYAWIKGDTVADSFCSAQGPDGTWYDGADALEKVVGYWDSHFADIRNRGTDVEGFCTDFAGEIAEVKARIQQRFDRLPAPIRHLESSFSEPTLRDFRRSLHKMRKTAGGVDGWRASELLYLPDDALEELRDLCLRAERQGRWPRPFQLLRQVMIPKSDGNKQYHKLRPIAIGPTVTRAWLRLRCAQIADHLHAGFDTCQAGGLTGRRLETLVDPLLEKIEEAVLAQEIEESGVDEDELDRIWDEPAFQELWHDTFVRAWDFASAFDTVCPDLVSALWLDWGIPDYIVRSVHSLWRRQERWIELGGCVAKRPVDVSASMPQGCVCGMLGMASVLAPAVWRLRRTVPAAVLSVYADDRTAAVPSRQHMDEVEGVWAQLEEHTALRSAPSKQADFAVHVTRRRQKRRKLHRCEGLGNSVGAEQIKVLGLELMLGKGAALTEAERSKLAICKRRIGRIRALPSTVGHKRAAVGGCALASLSWAAVLRWLPRTALSDLEAAIRRSLRLGKGTSASRHLLDLVAVQHAASPRYLLARRLWAFAAGRCARSGAAKLQSFLDLRLRYGLECAGVTGALLHYMRLLGWTFGPGQGGAGVFTSSAAARRLQVPLTAPPGERDHALRMALRQDLWQAYKESNRRDAHLARAEQVPYCHRAGLVVMKLISGKRATGAVHYLSVLTGDYWSDSRRAVARGDDPAATLCTRCTAGAVAGAEHDFWGCDLFRPWRRGVPVPASAFTRSDDDCGSTDCFIDVTDDSTAAAAHDRDDDDGSTDSFIADTDDQHQQVDHFCGRTFDEGSILALSFGKMEGDASDKNIGFMLQDDVADGPYYRQEWEGMKQTTPIISGGMNALRLPAFFENLGHSSVILTAGCGAFGHKDGPKQGAISCAQGEESWKLWKAGTYGDLSLSVGVVEYAKTHEELKGVFLTFQKDADQIYPGWKEKLGYTGESSVQAASFNWQKKEMS</sequence>
<feature type="compositionally biased region" description="Basic and acidic residues" evidence="1">
    <location>
        <begin position="737"/>
        <end position="782"/>
    </location>
</feature>
<dbReference type="Gene3D" id="3.60.10.10">
    <property type="entry name" value="Endonuclease/exonuclease/phosphatase"/>
    <property type="match status" value="1"/>
</dbReference>